<organism evidence="3 4">
    <name type="scientific">Acidiluteibacter ferrifornacis</name>
    <dbReference type="NCBI Taxonomy" id="2692424"/>
    <lineage>
        <taxon>Bacteria</taxon>
        <taxon>Pseudomonadati</taxon>
        <taxon>Bacteroidota</taxon>
        <taxon>Flavobacteriia</taxon>
        <taxon>Flavobacteriales</taxon>
        <taxon>Cryomorphaceae</taxon>
        <taxon>Acidiluteibacter</taxon>
    </lineage>
</organism>
<dbReference type="PANTHER" id="PTHR13194">
    <property type="entry name" value="COMPLEX I INTERMEDIATE-ASSOCIATED PROTEIN 30"/>
    <property type="match status" value="1"/>
</dbReference>
<evidence type="ECO:0000259" key="2">
    <source>
        <dbReference type="Pfam" id="PF08547"/>
    </source>
</evidence>
<dbReference type="InterPro" id="IPR013857">
    <property type="entry name" value="NADH-UbQ_OxRdtase-assoc_prot30"/>
</dbReference>
<dbReference type="EMBL" id="WWNE01000012">
    <property type="protein sequence ID" value="NBG66972.1"/>
    <property type="molecule type" value="Genomic_DNA"/>
</dbReference>
<dbReference type="RefSeq" id="WP_160633923.1">
    <property type="nucleotide sequence ID" value="NZ_WWNE01000012.1"/>
</dbReference>
<evidence type="ECO:0000313" key="3">
    <source>
        <dbReference type="EMBL" id="NBG66972.1"/>
    </source>
</evidence>
<comment type="caution">
    <text evidence="3">The sequence shown here is derived from an EMBL/GenBank/DDBJ whole genome shotgun (WGS) entry which is preliminary data.</text>
</comment>
<dbReference type="SUPFAM" id="SSF49785">
    <property type="entry name" value="Galactose-binding domain-like"/>
    <property type="match status" value="1"/>
</dbReference>
<dbReference type="InterPro" id="IPR008979">
    <property type="entry name" value="Galactose-bd-like_sf"/>
</dbReference>
<protein>
    <submittedName>
        <fullName evidence="3">CIA30 family protein</fullName>
    </submittedName>
</protein>
<name>A0A6N9NM67_9FLAO</name>
<dbReference type="AlphaFoldDB" id="A0A6N9NM67"/>
<accession>A0A6N9NM67</accession>
<gene>
    <name evidence="3" type="ORF">GQN54_12660</name>
</gene>
<evidence type="ECO:0000313" key="4">
    <source>
        <dbReference type="Proteomes" id="UP000470771"/>
    </source>
</evidence>
<dbReference type="PANTHER" id="PTHR13194:SF19">
    <property type="entry name" value="NAD(P)-BINDING ROSSMANN-FOLD SUPERFAMILY PROTEIN"/>
    <property type="match status" value="1"/>
</dbReference>
<evidence type="ECO:0000256" key="1">
    <source>
        <dbReference type="ARBA" id="ARBA00007884"/>
    </source>
</evidence>
<reference evidence="3 4" key="1">
    <citation type="submission" date="2019-12" db="EMBL/GenBank/DDBJ databases">
        <authorList>
            <person name="Zhao J."/>
        </authorList>
    </citation>
    <scope>NUCLEOTIDE SEQUENCE [LARGE SCALE GENOMIC DNA]</scope>
    <source>
        <strain evidence="3 4">S-15</strain>
    </source>
</reference>
<dbReference type="Proteomes" id="UP000470771">
    <property type="component" value="Unassembled WGS sequence"/>
</dbReference>
<feature type="domain" description="NADH:ubiquinone oxidoreductase intermediate-associated protein 30" evidence="2">
    <location>
        <begin position="11"/>
        <end position="152"/>
    </location>
</feature>
<keyword evidence="4" id="KW-1185">Reference proteome</keyword>
<sequence length="158" mass="17683">MNLSPISLEAGRWKIVNDTVMGGQSSSDIRNNLSGHLLFSGSVSVANNGGFCMIKKVLIKPTSNTVKICRITLKGDGKKYQVRLKKKLSDKESYVTSISTNGKLQYFDLKINSFQSQFRGQKLDMQPLQYQPIEEIGFLIGNQVAETFEISILKIEFI</sequence>
<proteinExistence type="inferred from homology"/>
<dbReference type="Pfam" id="PF08547">
    <property type="entry name" value="CIA30"/>
    <property type="match status" value="1"/>
</dbReference>
<comment type="similarity">
    <text evidence="1">Belongs to the CIA30 family.</text>
</comment>
<dbReference type="InterPro" id="IPR039131">
    <property type="entry name" value="NDUFAF1"/>
</dbReference>